<dbReference type="PANTHER" id="PTHR38488">
    <property type="entry name" value="OXIDOREDUCTASE 9.5 KDA SUBUNIT, PUTATIVE (AFU_ORTHOLOGUE AFUA_5G08980)-RELATED"/>
    <property type="match status" value="1"/>
</dbReference>
<sequence length="77" mass="8588">MSAAAPKFWSQPIRFLRYVSHTKPHLVLAVGFGAAAPVLAIVGIPLRKKYLYPDAPEIPLSYPIPNRPREKLTGYDD</sequence>
<dbReference type="CDD" id="cd22903">
    <property type="entry name" value="NI9M"/>
    <property type="match status" value="1"/>
</dbReference>
<organism evidence="2">
    <name type="scientific">Blastobotrys adeninivorans</name>
    <name type="common">Yeast</name>
    <name type="synonym">Arxula adeninivorans</name>
    <dbReference type="NCBI Taxonomy" id="409370"/>
    <lineage>
        <taxon>Eukaryota</taxon>
        <taxon>Fungi</taxon>
        <taxon>Dikarya</taxon>
        <taxon>Ascomycota</taxon>
        <taxon>Saccharomycotina</taxon>
        <taxon>Dipodascomycetes</taxon>
        <taxon>Dipodascales</taxon>
        <taxon>Trichomonascaceae</taxon>
        <taxon>Blastobotrys</taxon>
    </lineage>
</organism>
<evidence type="ECO:0000313" key="2">
    <source>
        <dbReference type="EMBL" id="CDP34380.1"/>
    </source>
</evidence>
<keyword evidence="1" id="KW-1133">Transmembrane helix</keyword>
<feature type="transmembrane region" description="Helical" evidence="1">
    <location>
        <begin position="26"/>
        <end position="46"/>
    </location>
</feature>
<name>A0A060SZT2_BLAAD</name>
<evidence type="ECO:0000256" key="1">
    <source>
        <dbReference type="SAM" id="Phobius"/>
    </source>
</evidence>
<keyword evidence="1" id="KW-0472">Membrane</keyword>
<keyword evidence="1" id="KW-0812">Transmembrane</keyword>
<dbReference type="InterPro" id="IPR039961">
    <property type="entry name" value="Nuo9.5"/>
</dbReference>
<dbReference type="PANTHER" id="PTHR38488:SF1">
    <property type="entry name" value="OXIDOREDUCTASE 9.5 KDA SUBUNIT, PUTATIVE (AFU_ORTHOLOGUE AFUA_5G08980)-RELATED"/>
    <property type="match status" value="1"/>
</dbReference>
<proteinExistence type="predicted"/>
<gene>
    <name evidence="2" type="ORF">GNLVRS02_ARAD1C11022g</name>
</gene>
<accession>A0A060SZT2</accession>
<dbReference type="AlphaFoldDB" id="A0A060SZT2"/>
<reference evidence="2" key="1">
    <citation type="submission" date="2014-02" db="EMBL/GenBank/DDBJ databases">
        <authorList>
            <person name="Genoscope - CEA"/>
        </authorList>
    </citation>
    <scope>NUCLEOTIDE SEQUENCE</scope>
    <source>
        <strain evidence="2">LS3</strain>
    </source>
</reference>
<dbReference type="EMBL" id="HG937693">
    <property type="protein sequence ID" value="CDP34380.1"/>
    <property type="molecule type" value="Genomic_DNA"/>
</dbReference>
<reference evidence="2" key="2">
    <citation type="submission" date="2014-06" db="EMBL/GenBank/DDBJ databases">
        <title>The complete genome of Blastobotrys (Arxula) adeninivorans LS3 - a yeast of biotechnological interest.</title>
        <authorList>
            <person name="Kunze G."/>
            <person name="Gaillardin C."/>
            <person name="Czernicka M."/>
            <person name="Durrens P."/>
            <person name="Martin T."/>
            <person name="Boer E."/>
            <person name="Gabaldon T."/>
            <person name="Cruz J."/>
            <person name="Talla E."/>
            <person name="Marck C."/>
            <person name="Goffeau A."/>
            <person name="Barbe V."/>
            <person name="Baret P."/>
            <person name="Baronian K."/>
            <person name="Beier S."/>
            <person name="Bleykasten C."/>
            <person name="Bode R."/>
            <person name="Casaregola S."/>
            <person name="Despons L."/>
            <person name="Fairhead C."/>
            <person name="Giersberg M."/>
            <person name="Gierski P."/>
            <person name="Hahnel U."/>
            <person name="Hartmann A."/>
            <person name="Jankowska D."/>
            <person name="Jubin C."/>
            <person name="Jung P."/>
            <person name="Lafontaine I."/>
            <person name="Leh-Louis V."/>
            <person name="Lemaire M."/>
            <person name="Marcet-Houben M."/>
            <person name="Mascher M."/>
            <person name="Morel G."/>
            <person name="Richard G.-F."/>
            <person name="Riechen J."/>
            <person name="Sacerdot C."/>
            <person name="Sarkar A."/>
            <person name="Savel G."/>
            <person name="Schacherer J."/>
            <person name="Sherman D."/>
            <person name="Straub M.-L."/>
            <person name="Stein N."/>
            <person name="Thierry A."/>
            <person name="Trautwein-Schult A."/>
            <person name="Westhof E."/>
            <person name="Worch S."/>
            <person name="Dujon B."/>
            <person name="Souciet J.-L."/>
            <person name="Wincker P."/>
            <person name="Scholz U."/>
            <person name="Neuveglise N."/>
        </authorList>
    </citation>
    <scope>NUCLEOTIDE SEQUENCE</scope>
    <source>
        <strain evidence="2">LS3</strain>
    </source>
</reference>
<protein>
    <submittedName>
        <fullName evidence="2">ARAD1C11022p</fullName>
    </submittedName>
</protein>
<dbReference type="PhylomeDB" id="A0A060SZT2"/>